<evidence type="ECO:0000313" key="2">
    <source>
        <dbReference type="Proteomes" id="UP000320735"/>
    </source>
</evidence>
<name>A0A5C6BM31_9PLAN</name>
<comment type="caution">
    <text evidence="1">The sequence shown here is derived from an EMBL/GenBank/DDBJ whole genome shotgun (WGS) entry which is preliminary data.</text>
</comment>
<dbReference type="RefSeq" id="WP_146370250.1">
    <property type="nucleotide sequence ID" value="NZ_SJPP01000001.1"/>
</dbReference>
<evidence type="ECO:0008006" key="3">
    <source>
        <dbReference type="Google" id="ProtNLM"/>
    </source>
</evidence>
<gene>
    <name evidence="1" type="ORF">CA54_16580</name>
</gene>
<reference evidence="1 2" key="1">
    <citation type="submission" date="2019-02" db="EMBL/GenBank/DDBJ databases">
        <title>Deep-cultivation of Planctomycetes and their phenomic and genomic characterization uncovers novel biology.</title>
        <authorList>
            <person name="Wiegand S."/>
            <person name="Jogler M."/>
            <person name="Boedeker C."/>
            <person name="Pinto D."/>
            <person name="Vollmers J."/>
            <person name="Rivas-Marin E."/>
            <person name="Kohn T."/>
            <person name="Peeters S.H."/>
            <person name="Heuer A."/>
            <person name="Rast P."/>
            <person name="Oberbeckmann S."/>
            <person name="Bunk B."/>
            <person name="Jeske O."/>
            <person name="Meyerdierks A."/>
            <person name="Storesund J.E."/>
            <person name="Kallscheuer N."/>
            <person name="Luecker S."/>
            <person name="Lage O.M."/>
            <person name="Pohl T."/>
            <person name="Merkel B.J."/>
            <person name="Hornburger P."/>
            <person name="Mueller R.-W."/>
            <person name="Bruemmer F."/>
            <person name="Labrenz M."/>
            <person name="Spormann A.M."/>
            <person name="Op Den Camp H."/>
            <person name="Overmann J."/>
            <person name="Amann R."/>
            <person name="Jetten M.S.M."/>
            <person name="Mascher T."/>
            <person name="Medema M.H."/>
            <person name="Devos D.P."/>
            <person name="Kaster A.-K."/>
            <person name="Ovreas L."/>
            <person name="Rohde M."/>
            <person name="Galperin M.Y."/>
            <person name="Jogler C."/>
        </authorList>
    </citation>
    <scope>NUCLEOTIDE SEQUENCE [LARGE SCALE GENOMIC DNA]</scope>
    <source>
        <strain evidence="1 2">CA54</strain>
    </source>
</reference>
<keyword evidence="2" id="KW-1185">Reference proteome</keyword>
<proteinExistence type="predicted"/>
<sequence length="71" mass="8342">MDWIAGFLTLISMEMIARHKWQGWAVGLVNQVTWLVLIFNRELWGLLPLNVVLTWRFSVALMKWREAAKEG</sequence>
<accession>A0A5C6BM31</accession>
<dbReference type="OrthoDB" id="3400794at2"/>
<organism evidence="1 2">
    <name type="scientific">Symmachiella macrocystis</name>
    <dbReference type="NCBI Taxonomy" id="2527985"/>
    <lineage>
        <taxon>Bacteria</taxon>
        <taxon>Pseudomonadati</taxon>
        <taxon>Planctomycetota</taxon>
        <taxon>Planctomycetia</taxon>
        <taxon>Planctomycetales</taxon>
        <taxon>Planctomycetaceae</taxon>
        <taxon>Symmachiella</taxon>
    </lineage>
</organism>
<evidence type="ECO:0000313" key="1">
    <source>
        <dbReference type="EMBL" id="TWU12832.1"/>
    </source>
</evidence>
<dbReference type="EMBL" id="SJPP01000001">
    <property type="protein sequence ID" value="TWU12832.1"/>
    <property type="molecule type" value="Genomic_DNA"/>
</dbReference>
<protein>
    <recommendedName>
        <fullName evidence="3">Nicotinamide mononucleotide transporter</fullName>
    </recommendedName>
</protein>
<dbReference type="Proteomes" id="UP000320735">
    <property type="component" value="Unassembled WGS sequence"/>
</dbReference>
<dbReference type="AlphaFoldDB" id="A0A5C6BM31"/>